<protein>
    <submittedName>
        <fullName evidence="2">Uncharacterized protein</fullName>
    </submittedName>
</protein>
<sequence length="127" mass="14032">MGSSEQRGLGHGGACREKGVAMGVGLGSTPRPMVRKKGHRLLELPTRWSPWKLRRSASVQGRRLLRFGRTVPRGNDKRPGDDGVGGRVGFCQDDGTWRRELYKDSRGTQTSSEPTSRNLQSNKKSQA</sequence>
<evidence type="ECO:0000313" key="3">
    <source>
        <dbReference type="Proteomes" id="UP000007305"/>
    </source>
</evidence>
<reference evidence="2" key="3">
    <citation type="submission" date="2021-05" db="UniProtKB">
        <authorList>
            <consortium name="EnsemblPlants"/>
        </authorList>
    </citation>
    <scope>IDENTIFICATION</scope>
    <source>
        <strain evidence="2">cv. B73</strain>
    </source>
</reference>
<feature type="region of interest" description="Disordered" evidence="1">
    <location>
        <begin position="68"/>
        <end position="127"/>
    </location>
</feature>
<evidence type="ECO:0000313" key="2">
    <source>
        <dbReference type="EnsemblPlants" id="Zm00001eb032510_P001"/>
    </source>
</evidence>
<dbReference type="EnsemblPlants" id="Zm00001eb032510_T001">
    <property type="protein sequence ID" value="Zm00001eb032510_P001"/>
    <property type="gene ID" value="Zm00001eb032510"/>
</dbReference>
<accession>A0A804LS74</accession>
<feature type="region of interest" description="Disordered" evidence="1">
    <location>
        <begin position="1"/>
        <end position="38"/>
    </location>
</feature>
<dbReference type="Gramene" id="Zm00001eb032510_T001">
    <property type="protein sequence ID" value="Zm00001eb032510_P001"/>
    <property type="gene ID" value="Zm00001eb032510"/>
</dbReference>
<feature type="compositionally biased region" description="Basic and acidic residues" evidence="1">
    <location>
        <begin position="95"/>
        <end position="106"/>
    </location>
</feature>
<reference evidence="2" key="2">
    <citation type="submission" date="2019-07" db="EMBL/GenBank/DDBJ databases">
        <authorList>
            <person name="Seetharam A."/>
            <person name="Woodhouse M."/>
            <person name="Cannon E."/>
        </authorList>
    </citation>
    <scope>NUCLEOTIDE SEQUENCE [LARGE SCALE GENOMIC DNA]</scope>
    <source>
        <strain evidence="2">cv. B73</strain>
    </source>
</reference>
<organism evidence="2 3">
    <name type="scientific">Zea mays</name>
    <name type="common">Maize</name>
    <dbReference type="NCBI Taxonomy" id="4577"/>
    <lineage>
        <taxon>Eukaryota</taxon>
        <taxon>Viridiplantae</taxon>
        <taxon>Streptophyta</taxon>
        <taxon>Embryophyta</taxon>
        <taxon>Tracheophyta</taxon>
        <taxon>Spermatophyta</taxon>
        <taxon>Magnoliopsida</taxon>
        <taxon>Liliopsida</taxon>
        <taxon>Poales</taxon>
        <taxon>Poaceae</taxon>
        <taxon>PACMAD clade</taxon>
        <taxon>Panicoideae</taxon>
        <taxon>Andropogonodae</taxon>
        <taxon>Andropogoneae</taxon>
        <taxon>Tripsacinae</taxon>
        <taxon>Zea</taxon>
    </lineage>
</organism>
<name>A0A804LS74_MAIZE</name>
<dbReference type="InParanoid" id="A0A804LS74"/>
<proteinExistence type="predicted"/>
<reference evidence="3" key="1">
    <citation type="submission" date="2015-12" db="EMBL/GenBank/DDBJ databases">
        <title>Update maize B73 reference genome by single molecule sequencing technologies.</title>
        <authorList>
            <consortium name="Maize Genome Sequencing Project"/>
            <person name="Ware D."/>
        </authorList>
    </citation>
    <scope>NUCLEOTIDE SEQUENCE [LARGE SCALE GENOMIC DNA]</scope>
    <source>
        <strain evidence="3">cv. B73</strain>
    </source>
</reference>
<keyword evidence="3" id="KW-1185">Reference proteome</keyword>
<feature type="compositionally biased region" description="Polar residues" evidence="1">
    <location>
        <begin position="107"/>
        <end position="127"/>
    </location>
</feature>
<dbReference type="AlphaFoldDB" id="A0A804LS74"/>
<dbReference type="Proteomes" id="UP000007305">
    <property type="component" value="Chromosome 1"/>
</dbReference>
<evidence type="ECO:0000256" key="1">
    <source>
        <dbReference type="SAM" id="MobiDB-lite"/>
    </source>
</evidence>